<dbReference type="Proteomes" id="UP001302676">
    <property type="component" value="Unassembled WGS sequence"/>
</dbReference>
<dbReference type="InterPro" id="IPR040976">
    <property type="entry name" value="Pkinase_fungal"/>
</dbReference>
<organism evidence="6 7">
    <name type="scientific">Dichotomopilus funicola</name>
    <dbReference type="NCBI Taxonomy" id="1934379"/>
    <lineage>
        <taxon>Eukaryota</taxon>
        <taxon>Fungi</taxon>
        <taxon>Dikarya</taxon>
        <taxon>Ascomycota</taxon>
        <taxon>Pezizomycotina</taxon>
        <taxon>Sordariomycetes</taxon>
        <taxon>Sordariomycetidae</taxon>
        <taxon>Sordariales</taxon>
        <taxon>Chaetomiaceae</taxon>
        <taxon>Dichotomopilus</taxon>
    </lineage>
</organism>
<dbReference type="RefSeq" id="XP_062639289.1">
    <property type="nucleotide sequence ID" value="XM_062783187.1"/>
</dbReference>
<reference evidence="6" key="2">
    <citation type="submission" date="2023-05" db="EMBL/GenBank/DDBJ databases">
        <authorList>
            <consortium name="Lawrence Berkeley National Laboratory"/>
            <person name="Steindorff A."/>
            <person name="Hensen N."/>
            <person name="Bonometti L."/>
            <person name="Westerberg I."/>
            <person name="Brannstrom I.O."/>
            <person name="Guillou S."/>
            <person name="Cros-Aarteil S."/>
            <person name="Calhoun S."/>
            <person name="Haridas S."/>
            <person name="Kuo A."/>
            <person name="Mondo S."/>
            <person name="Pangilinan J."/>
            <person name="Riley R."/>
            <person name="Labutti K."/>
            <person name="Andreopoulos B."/>
            <person name="Lipzen A."/>
            <person name="Chen C."/>
            <person name="Yanf M."/>
            <person name="Daum C."/>
            <person name="Ng V."/>
            <person name="Clum A."/>
            <person name="Ohm R."/>
            <person name="Martin F."/>
            <person name="Silar P."/>
            <person name="Natvig D."/>
            <person name="Lalanne C."/>
            <person name="Gautier V."/>
            <person name="Ament-Velasquez S.L."/>
            <person name="Kruys A."/>
            <person name="Hutchinson M.I."/>
            <person name="Powell A.J."/>
            <person name="Barry K."/>
            <person name="Miller A.N."/>
            <person name="Grigoriev I.V."/>
            <person name="Debuchy R."/>
            <person name="Gladieux P."/>
            <person name="Thoren M.H."/>
            <person name="Johannesson H."/>
        </authorList>
    </citation>
    <scope>NUCLEOTIDE SEQUENCE</scope>
    <source>
        <strain evidence="6">CBS 141.50</strain>
    </source>
</reference>
<dbReference type="InterPro" id="IPR008266">
    <property type="entry name" value="Tyr_kinase_AS"/>
</dbReference>
<evidence type="ECO:0000313" key="6">
    <source>
        <dbReference type="EMBL" id="KAK4145918.1"/>
    </source>
</evidence>
<comment type="catalytic activity">
    <reaction evidence="2">
        <text>L-threonyl-[protein] + ATP = O-phospho-L-threonyl-[protein] + ADP + H(+)</text>
        <dbReference type="Rhea" id="RHEA:46608"/>
        <dbReference type="Rhea" id="RHEA-COMP:11060"/>
        <dbReference type="Rhea" id="RHEA-COMP:11605"/>
        <dbReference type="ChEBI" id="CHEBI:15378"/>
        <dbReference type="ChEBI" id="CHEBI:30013"/>
        <dbReference type="ChEBI" id="CHEBI:30616"/>
        <dbReference type="ChEBI" id="CHEBI:61977"/>
        <dbReference type="ChEBI" id="CHEBI:456216"/>
        <dbReference type="EC" id="2.7.11.1"/>
    </reaction>
</comment>
<dbReference type="PANTHER" id="PTHR38248">
    <property type="entry name" value="FUNK1 6"/>
    <property type="match status" value="1"/>
</dbReference>
<dbReference type="PROSITE" id="PS00109">
    <property type="entry name" value="PROTEIN_KINASE_TYR"/>
    <property type="match status" value="1"/>
</dbReference>
<evidence type="ECO:0000259" key="5">
    <source>
        <dbReference type="Pfam" id="PF17667"/>
    </source>
</evidence>
<protein>
    <recommendedName>
        <fullName evidence="1">non-specific serine/threonine protein kinase</fullName>
        <ecNumber evidence="1">2.7.11.1</ecNumber>
    </recommendedName>
</protein>
<comment type="caution">
    <text evidence="6">The sequence shown here is derived from an EMBL/GenBank/DDBJ whole genome shotgun (WGS) entry which is preliminary data.</text>
</comment>
<evidence type="ECO:0000256" key="1">
    <source>
        <dbReference type="ARBA" id="ARBA00012513"/>
    </source>
</evidence>
<feature type="region of interest" description="Disordered" evidence="4">
    <location>
        <begin position="493"/>
        <end position="512"/>
    </location>
</feature>
<evidence type="ECO:0000256" key="3">
    <source>
        <dbReference type="ARBA" id="ARBA00048679"/>
    </source>
</evidence>
<dbReference type="EMBL" id="MU853565">
    <property type="protein sequence ID" value="KAK4145918.1"/>
    <property type="molecule type" value="Genomic_DNA"/>
</dbReference>
<reference evidence="6" key="1">
    <citation type="journal article" date="2023" name="Mol. Phylogenet. Evol.">
        <title>Genome-scale phylogeny and comparative genomics of the fungal order Sordariales.</title>
        <authorList>
            <person name="Hensen N."/>
            <person name="Bonometti L."/>
            <person name="Westerberg I."/>
            <person name="Brannstrom I.O."/>
            <person name="Guillou S."/>
            <person name="Cros-Aarteil S."/>
            <person name="Calhoun S."/>
            <person name="Haridas S."/>
            <person name="Kuo A."/>
            <person name="Mondo S."/>
            <person name="Pangilinan J."/>
            <person name="Riley R."/>
            <person name="LaButti K."/>
            <person name="Andreopoulos B."/>
            <person name="Lipzen A."/>
            <person name="Chen C."/>
            <person name="Yan M."/>
            <person name="Daum C."/>
            <person name="Ng V."/>
            <person name="Clum A."/>
            <person name="Steindorff A."/>
            <person name="Ohm R.A."/>
            <person name="Martin F."/>
            <person name="Silar P."/>
            <person name="Natvig D.O."/>
            <person name="Lalanne C."/>
            <person name="Gautier V."/>
            <person name="Ament-Velasquez S.L."/>
            <person name="Kruys A."/>
            <person name="Hutchinson M.I."/>
            <person name="Powell A.J."/>
            <person name="Barry K."/>
            <person name="Miller A.N."/>
            <person name="Grigoriev I.V."/>
            <person name="Debuchy R."/>
            <person name="Gladieux P."/>
            <person name="Hiltunen Thoren M."/>
            <person name="Johannesson H."/>
        </authorList>
    </citation>
    <scope>NUCLEOTIDE SEQUENCE</scope>
    <source>
        <strain evidence="6">CBS 141.50</strain>
    </source>
</reference>
<dbReference type="EC" id="2.7.11.1" evidence="1"/>
<dbReference type="GeneID" id="87819800"/>
<feature type="domain" description="Fungal-type protein kinase" evidence="5">
    <location>
        <begin position="229"/>
        <end position="634"/>
    </location>
</feature>
<keyword evidence="7" id="KW-1185">Reference proteome</keyword>
<comment type="catalytic activity">
    <reaction evidence="3">
        <text>L-seryl-[protein] + ATP = O-phospho-L-seryl-[protein] + ADP + H(+)</text>
        <dbReference type="Rhea" id="RHEA:17989"/>
        <dbReference type="Rhea" id="RHEA-COMP:9863"/>
        <dbReference type="Rhea" id="RHEA-COMP:11604"/>
        <dbReference type="ChEBI" id="CHEBI:15378"/>
        <dbReference type="ChEBI" id="CHEBI:29999"/>
        <dbReference type="ChEBI" id="CHEBI:30616"/>
        <dbReference type="ChEBI" id="CHEBI:83421"/>
        <dbReference type="ChEBI" id="CHEBI:456216"/>
        <dbReference type="EC" id="2.7.11.1"/>
    </reaction>
</comment>
<dbReference type="GO" id="GO:0004674">
    <property type="term" value="F:protein serine/threonine kinase activity"/>
    <property type="evidence" value="ECO:0007669"/>
    <property type="project" value="UniProtKB-EC"/>
</dbReference>
<proteinExistence type="predicted"/>
<dbReference type="InterPro" id="IPR011009">
    <property type="entry name" value="Kinase-like_dom_sf"/>
</dbReference>
<dbReference type="AlphaFoldDB" id="A0AAN6V6S5"/>
<evidence type="ECO:0000313" key="7">
    <source>
        <dbReference type="Proteomes" id="UP001302676"/>
    </source>
</evidence>
<evidence type="ECO:0000256" key="4">
    <source>
        <dbReference type="SAM" id="MobiDB-lite"/>
    </source>
</evidence>
<accession>A0AAN6V6S5</accession>
<evidence type="ECO:0000256" key="2">
    <source>
        <dbReference type="ARBA" id="ARBA00047899"/>
    </source>
</evidence>
<sequence length="731" mass="81954">MEDQAQSELIGQNPIGNGPEAFRNSYALVCNDRCLPFTPESFDQIHDQDLNTLIYSFLWAAQKLPTADLLPSTTGRGTLQIDLFRLELSLIEADGFDFDGLKPLLKDALAEELDDALVWRRIYDAHELGPIHVDIPRFRQSFFGGVTGLEAASKAVFSKCMEGSNPLFTEGWVGWPSDADPGNVLSWFAALSERLARLGAAANRNSSAMYRRPLARPNKQIQGSTAERKLDVGFVDNPKAGGDSKCHWSRILIPGEIKSNPSRRYVKEVLAAQDGRRFIVGFTLRGSLMRIWEFDRLGGIASESFDINKDGLQFVSTVLGLLWMDDEQLGFDPTIPTISDGQRALTIQRNGQAERLILDKLMKRVRCIAGRGTTCWMGHREGEPKTRFVIKDAWQDVERDEEGKLLKEAADKGVVNVVRYYHRETVFARGEIDDIQHNVRRGLDVLEPTKDPLASSEVLLEVSVPGASREGPTNTIGLKRLFTQTNTTALPPNKRSCLASPTKANSSMRSNRTHTRIILRDCGKPIYKASSPSALLAALQGCIGGHESLHKAGILHRDISINNLLINEHVDENPSWDAFLIDLDLAVREDPDGTPETKRKAGTRAFMAIGALRGEQHSFMHDLESFFWILFWICIHYNGPGNAKVVAEFDRWNYMDTGELTMLKEGILSDGVFEETAERFVTEYDWPLFPCVNELRRTVFPGGGRWKRKDEGLYMRMRNVLEKARTALAES</sequence>
<name>A0AAN6V6S5_9PEZI</name>
<gene>
    <name evidence="6" type="ORF">C8A04DRAFT_35481</name>
</gene>
<dbReference type="Pfam" id="PF17667">
    <property type="entry name" value="Pkinase_fungal"/>
    <property type="match status" value="1"/>
</dbReference>
<dbReference type="SUPFAM" id="SSF56112">
    <property type="entry name" value="Protein kinase-like (PK-like)"/>
    <property type="match status" value="1"/>
</dbReference>
<dbReference type="PANTHER" id="PTHR38248:SF2">
    <property type="entry name" value="FUNK1 11"/>
    <property type="match status" value="1"/>
</dbReference>
<dbReference type="Gene3D" id="1.10.510.10">
    <property type="entry name" value="Transferase(Phosphotransferase) domain 1"/>
    <property type="match status" value="1"/>
</dbReference>